<comment type="caution">
    <text evidence="1">The sequence shown here is derived from an EMBL/GenBank/DDBJ whole genome shotgun (WGS) entry which is preliminary data.</text>
</comment>
<reference evidence="1 2" key="1">
    <citation type="submission" date="2020-08" db="EMBL/GenBank/DDBJ databases">
        <title>Genomic Encyclopedia of Type Strains, Phase IV (KMG-V): Genome sequencing to study the core and pangenomes of soil and plant-associated prokaryotes.</title>
        <authorList>
            <person name="Whitman W."/>
        </authorList>
    </citation>
    <scope>NUCLEOTIDE SEQUENCE [LARGE SCALE GENOMIC DNA]</scope>
    <source>
        <strain evidence="1 2">SEMIA 4011</strain>
    </source>
</reference>
<accession>A0A7W9ZMC0</accession>
<organism evidence="1 2">
    <name type="scientific">Rhizobium leguminosarum</name>
    <dbReference type="NCBI Taxonomy" id="384"/>
    <lineage>
        <taxon>Bacteria</taxon>
        <taxon>Pseudomonadati</taxon>
        <taxon>Pseudomonadota</taxon>
        <taxon>Alphaproteobacteria</taxon>
        <taxon>Hyphomicrobiales</taxon>
        <taxon>Rhizobiaceae</taxon>
        <taxon>Rhizobium/Agrobacterium group</taxon>
        <taxon>Rhizobium</taxon>
    </lineage>
</organism>
<evidence type="ECO:0000313" key="2">
    <source>
        <dbReference type="Proteomes" id="UP000517187"/>
    </source>
</evidence>
<dbReference type="AlphaFoldDB" id="A0A7W9ZMC0"/>
<dbReference type="RefSeq" id="WP_183692198.1">
    <property type="nucleotide sequence ID" value="NZ_JACIIJ010000001.1"/>
</dbReference>
<dbReference type="EMBL" id="JACIIJ010000001">
    <property type="protein sequence ID" value="MBB6219331.1"/>
    <property type="molecule type" value="Genomic_DNA"/>
</dbReference>
<gene>
    <name evidence="1" type="ORF">GGE66_000275</name>
</gene>
<name>A0A7W9ZMC0_RHILE</name>
<evidence type="ECO:0000313" key="1">
    <source>
        <dbReference type="EMBL" id="MBB6219331.1"/>
    </source>
</evidence>
<sequence length="77" mass="8251">MTMTPDDVIAILGPADKTLVAEVIATGATQAELAEAFAWANNDEALMGEGRHLPTGRVARLVDLLRSDEEEEDWKGG</sequence>
<protein>
    <submittedName>
        <fullName evidence="1">Uncharacterized protein</fullName>
    </submittedName>
</protein>
<proteinExistence type="predicted"/>
<dbReference type="Proteomes" id="UP000517187">
    <property type="component" value="Unassembled WGS sequence"/>
</dbReference>